<name>A0AAN7B0X9_9PEZI</name>
<sequence>MALSAMAPYVYSQLGPGEIRLLVLAPRSGWGEVICRLEHRLLSSDPDYEALSYCWGVDDKDHQVICEGKIIKITASLFSALRHLSFKRKERRLWVDGICINQDDDHEKNHQVSMMGTI</sequence>
<evidence type="ECO:0000259" key="1">
    <source>
        <dbReference type="Pfam" id="PF06985"/>
    </source>
</evidence>
<reference evidence="2" key="2">
    <citation type="submission" date="2023-05" db="EMBL/GenBank/DDBJ databases">
        <authorList>
            <consortium name="Lawrence Berkeley National Laboratory"/>
            <person name="Steindorff A."/>
            <person name="Hensen N."/>
            <person name="Bonometti L."/>
            <person name="Westerberg I."/>
            <person name="Brannstrom I.O."/>
            <person name="Guillou S."/>
            <person name="Cros-Aarteil S."/>
            <person name="Calhoun S."/>
            <person name="Haridas S."/>
            <person name="Kuo A."/>
            <person name="Mondo S."/>
            <person name="Pangilinan J."/>
            <person name="Riley R."/>
            <person name="Labutti K."/>
            <person name="Andreopoulos B."/>
            <person name="Lipzen A."/>
            <person name="Chen C."/>
            <person name="Yanf M."/>
            <person name="Daum C."/>
            <person name="Ng V."/>
            <person name="Clum A."/>
            <person name="Ohm R."/>
            <person name="Martin F."/>
            <person name="Silar P."/>
            <person name="Natvig D."/>
            <person name="Lalanne C."/>
            <person name="Gautier V."/>
            <person name="Ament-Velasquez S.L."/>
            <person name="Kruys A."/>
            <person name="Hutchinson M.I."/>
            <person name="Powell A.J."/>
            <person name="Barry K."/>
            <person name="Miller A.N."/>
            <person name="Grigoriev I.V."/>
            <person name="Debuchy R."/>
            <person name="Gladieux P."/>
            <person name="Thoren M.H."/>
            <person name="Johannesson H."/>
        </authorList>
    </citation>
    <scope>NUCLEOTIDE SEQUENCE</scope>
    <source>
        <strain evidence="2">PSN293</strain>
    </source>
</reference>
<proteinExistence type="predicted"/>
<protein>
    <submittedName>
        <fullName evidence="2">Heterokaryon incompatibility protein-domain-containing protein</fullName>
    </submittedName>
</protein>
<evidence type="ECO:0000313" key="2">
    <source>
        <dbReference type="EMBL" id="KAK4206858.1"/>
    </source>
</evidence>
<gene>
    <name evidence="2" type="ORF">QBC37DRAFT_113982</name>
</gene>
<evidence type="ECO:0000313" key="3">
    <source>
        <dbReference type="Proteomes" id="UP001301769"/>
    </source>
</evidence>
<dbReference type="AlphaFoldDB" id="A0AAN7B0X9"/>
<keyword evidence="3" id="KW-1185">Reference proteome</keyword>
<comment type="caution">
    <text evidence="2">The sequence shown here is derived from an EMBL/GenBank/DDBJ whole genome shotgun (WGS) entry which is preliminary data.</text>
</comment>
<dbReference type="PANTHER" id="PTHR24148:SF64">
    <property type="entry name" value="HETEROKARYON INCOMPATIBILITY DOMAIN-CONTAINING PROTEIN"/>
    <property type="match status" value="1"/>
</dbReference>
<dbReference type="InterPro" id="IPR052895">
    <property type="entry name" value="HetReg/Transcr_Mod"/>
</dbReference>
<feature type="domain" description="Heterokaryon incompatibility" evidence="1">
    <location>
        <begin position="48"/>
        <end position="118"/>
    </location>
</feature>
<accession>A0AAN7B0X9</accession>
<dbReference type="Proteomes" id="UP001301769">
    <property type="component" value="Unassembled WGS sequence"/>
</dbReference>
<dbReference type="Pfam" id="PF06985">
    <property type="entry name" value="HET"/>
    <property type="match status" value="1"/>
</dbReference>
<reference evidence="2" key="1">
    <citation type="journal article" date="2023" name="Mol. Phylogenet. Evol.">
        <title>Genome-scale phylogeny and comparative genomics of the fungal order Sordariales.</title>
        <authorList>
            <person name="Hensen N."/>
            <person name="Bonometti L."/>
            <person name="Westerberg I."/>
            <person name="Brannstrom I.O."/>
            <person name="Guillou S."/>
            <person name="Cros-Aarteil S."/>
            <person name="Calhoun S."/>
            <person name="Haridas S."/>
            <person name="Kuo A."/>
            <person name="Mondo S."/>
            <person name="Pangilinan J."/>
            <person name="Riley R."/>
            <person name="LaButti K."/>
            <person name="Andreopoulos B."/>
            <person name="Lipzen A."/>
            <person name="Chen C."/>
            <person name="Yan M."/>
            <person name="Daum C."/>
            <person name="Ng V."/>
            <person name="Clum A."/>
            <person name="Steindorff A."/>
            <person name="Ohm R.A."/>
            <person name="Martin F."/>
            <person name="Silar P."/>
            <person name="Natvig D.O."/>
            <person name="Lalanne C."/>
            <person name="Gautier V."/>
            <person name="Ament-Velasquez S.L."/>
            <person name="Kruys A."/>
            <person name="Hutchinson M.I."/>
            <person name="Powell A.J."/>
            <person name="Barry K."/>
            <person name="Miller A.N."/>
            <person name="Grigoriev I.V."/>
            <person name="Debuchy R."/>
            <person name="Gladieux P."/>
            <person name="Hiltunen Thoren M."/>
            <person name="Johannesson H."/>
        </authorList>
    </citation>
    <scope>NUCLEOTIDE SEQUENCE</scope>
    <source>
        <strain evidence="2">PSN293</strain>
    </source>
</reference>
<dbReference type="EMBL" id="MU858344">
    <property type="protein sequence ID" value="KAK4206858.1"/>
    <property type="molecule type" value="Genomic_DNA"/>
</dbReference>
<organism evidence="2 3">
    <name type="scientific">Rhypophila decipiens</name>
    <dbReference type="NCBI Taxonomy" id="261697"/>
    <lineage>
        <taxon>Eukaryota</taxon>
        <taxon>Fungi</taxon>
        <taxon>Dikarya</taxon>
        <taxon>Ascomycota</taxon>
        <taxon>Pezizomycotina</taxon>
        <taxon>Sordariomycetes</taxon>
        <taxon>Sordariomycetidae</taxon>
        <taxon>Sordariales</taxon>
        <taxon>Naviculisporaceae</taxon>
        <taxon>Rhypophila</taxon>
    </lineage>
</organism>
<dbReference type="PANTHER" id="PTHR24148">
    <property type="entry name" value="ANKYRIN REPEAT DOMAIN-CONTAINING PROTEIN 39 HOMOLOG-RELATED"/>
    <property type="match status" value="1"/>
</dbReference>
<dbReference type="InterPro" id="IPR010730">
    <property type="entry name" value="HET"/>
</dbReference>